<protein>
    <recommendedName>
        <fullName evidence="2">Transposase DDE domain-containing protein</fullName>
    </recommendedName>
</protein>
<feature type="region of interest" description="Disordered" evidence="1">
    <location>
        <begin position="177"/>
        <end position="226"/>
    </location>
</feature>
<gene>
    <name evidence="3" type="ORF">GCM10010346_60300</name>
</gene>
<evidence type="ECO:0000259" key="2">
    <source>
        <dbReference type="Pfam" id="PF13701"/>
    </source>
</evidence>
<evidence type="ECO:0000313" key="3">
    <source>
        <dbReference type="EMBL" id="GHB28704.1"/>
    </source>
</evidence>
<name>A0ABQ3E7P3_9ACTN</name>
<comment type="caution">
    <text evidence="3">The sequence shown here is derived from an EMBL/GenBank/DDBJ whole genome shotgun (WGS) entry which is preliminary data.</text>
</comment>
<dbReference type="EMBL" id="BMVO01000032">
    <property type="protein sequence ID" value="GHB28704.1"/>
    <property type="molecule type" value="Genomic_DNA"/>
</dbReference>
<evidence type="ECO:0000256" key="1">
    <source>
        <dbReference type="SAM" id="MobiDB-lite"/>
    </source>
</evidence>
<dbReference type="Pfam" id="PF13701">
    <property type="entry name" value="DDE_Tnp_1_4"/>
    <property type="match status" value="1"/>
</dbReference>
<keyword evidence="4" id="KW-1185">Reference proteome</keyword>
<sequence length="226" mass="23810">MKHSIGSYPRVRVQDDGRQVVSQAGSVLLVETVRKTGLDQAISQALAPWRKPRAVHDPGKALLDVALAVALGGDCLADVAILRCEPALFGPVASDPTISRLIATLAASGEKALQAIRSARSEVRHRAWSLAGENASDADGQVVIDLDGVLVIAHSDKEDAVATWKKTYGHHPLTAFLDHGPGGTGEPVAASCDRETRAPTRQPTTSPPPNSPSPNCRRSTGEGGRR</sequence>
<dbReference type="Proteomes" id="UP000599437">
    <property type="component" value="Unassembled WGS sequence"/>
</dbReference>
<proteinExistence type="predicted"/>
<reference evidence="4" key="1">
    <citation type="journal article" date="2019" name="Int. J. Syst. Evol. Microbiol.">
        <title>The Global Catalogue of Microorganisms (GCM) 10K type strain sequencing project: providing services to taxonomists for standard genome sequencing and annotation.</title>
        <authorList>
            <consortium name="The Broad Institute Genomics Platform"/>
            <consortium name="The Broad Institute Genome Sequencing Center for Infectious Disease"/>
            <person name="Wu L."/>
            <person name="Ma J."/>
        </authorList>
    </citation>
    <scope>NUCLEOTIDE SEQUENCE [LARGE SCALE GENOMIC DNA]</scope>
    <source>
        <strain evidence="4">JCM 4737</strain>
    </source>
</reference>
<feature type="domain" description="Transposase DDE" evidence="2">
    <location>
        <begin position="5"/>
        <end position="191"/>
    </location>
</feature>
<dbReference type="InterPro" id="IPR025668">
    <property type="entry name" value="Tnp_DDE_dom"/>
</dbReference>
<organism evidence="3 4">
    <name type="scientific">Streptomyces chryseus</name>
    <dbReference type="NCBI Taxonomy" id="68186"/>
    <lineage>
        <taxon>Bacteria</taxon>
        <taxon>Bacillati</taxon>
        <taxon>Actinomycetota</taxon>
        <taxon>Actinomycetes</taxon>
        <taxon>Kitasatosporales</taxon>
        <taxon>Streptomycetaceae</taxon>
        <taxon>Streptomyces</taxon>
    </lineage>
</organism>
<evidence type="ECO:0000313" key="4">
    <source>
        <dbReference type="Proteomes" id="UP000599437"/>
    </source>
</evidence>
<accession>A0ABQ3E7P3</accession>